<reference evidence="2 3" key="1">
    <citation type="submission" date="2018-09" db="EMBL/GenBank/DDBJ databases">
        <title>Genome sequencing of strain 6GH32-13.</title>
        <authorList>
            <person name="Weon H.-Y."/>
            <person name="Heo J."/>
            <person name="Kwon S.-W."/>
        </authorList>
    </citation>
    <scope>NUCLEOTIDE SEQUENCE [LARGE SCALE GENOMIC DNA]</scope>
    <source>
        <strain evidence="2 3">5GH32-13</strain>
    </source>
</reference>
<dbReference type="KEGG" id="pseg:D3H65_04610"/>
<proteinExistence type="predicted"/>
<sequence length="675" mass="76346">MKNSIRIFYTSFMALVMGAVVCSFILRPTDIEPPAHVSFPYKKAKLTERQAAAHLLNRFTFGARPGDVDRVTDMGLEKWFLQQLDAKLPNDTLDQLLSSYDALKLSNEEIANIYPKGGALLRMAVRDGYIDKDSVNKADQKEYRAQLQRYMEEKGLKQQQELFRQLFNQKILRATYSENQLQEVLTDFWFNHFNVSLTKNDCAQFVPAYERDVIRPHVFDDFEKLLTGTAKSPAMLYYLDNFTSVGEDIAPANPRAARNQQLMEQRMKEMESDTSAAAMALKKQQQQRKTRGLNENYAREVMELHTLGVDGGYTQQDVTQAAKVLTGWTVYPMNDFYSNAARKNLEKLGEEKMQKQGYVREGDFLFAANRHDKSAKTVLGKQFNANGGYEEGVELLHLLAHHPSTAKFICKKLAVRFVNDNPPASLIDKMSKTFLAKDGNIREVLMTMVTSPEFWSKEALREKTKSPFELAISSVRNLNATINQPYQLYVWINKMGQRMYYYQAPTGFPDNGKYWINTGSLLNRMNFGLALASNRIPGITVDLAALNNHHEPESAEAALETYGKMIMPERDLEASIKRLTPLLNDPELGKKVDEAAGKTAAPQEANMMQANEQTDVMDEAAALMPKKKGGKKNLNKIPKNPGKNNYAALQMAKGNNTMLSQVVGIIIGSPEFQRK</sequence>
<name>A0A3B7MJ36_9BACT</name>
<keyword evidence="3" id="KW-1185">Reference proteome</keyword>
<protein>
    <submittedName>
        <fullName evidence="2">DUF1800 domain-containing protein</fullName>
    </submittedName>
</protein>
<keyword evidence="1" id="KW-0472">Membrane</keyword>
<accession>A0A3B7MJ36</accession>
<dbReference type="OrthoDB" id="9772295at2"/>
<keyword evidence="1" id="KW-1133">Transmembrane helix</keyword>
<dbReference type="InterPro" id="IPR014917">
    <property type="entry name" value="DUF1800"/>
</dbReference>
<dbReference type="Proteomes" id="UP000263900">
    <property type="component" value="Chromosome"/>
</dbReference>
<organism evidence="2 3">
    <name type="scientific">Paraflavitalea soli</name>
    <dbReference type="NCBI Taxonomy" id="2315862"/>
    <lineage>
        <taxon>Bacteria</taxon>
        <taxon>Pseudomonadati</taxon>
        <taxon>Bacteroidota</taxon>
        <taxon>Chitinophagia</taxon>
        <taxon>Chitinophagales</taxon>
        <taxon>Chitinophagaceae</taxon>
        <taxon>Paraflavitalea</taxon>
    </lineage>
</organism>
<gene>
    <name evidence="2" type="ORF">D3H65_04610</name>
</gene>
<dbReference type="EMBL" id="CP032157">
    <property type="protein sequence ID" value="AXY73303.1"/>
    <property type="molecule type" value="Genomic_DNA"/>
</dbReference>
<keyword evidence="1" id="KW-0812">Transmembrane</keyword>
<evidence type="ECO:0000256" key="1">
    <source>
        <dbReference type="SAM" id="Phobius"/>
    </source>
</evidence>
<dbReference type="AlphaFoldDB" id="A0A3B7MJ36"/>
<dbReference type="Pfam" id="PF08811">
    <property type="entry name" value="DUF1800"/>
    <property type="match status" value="1"/>
</dbReference>
<dbReference type="RefSeq" id="WP_119049141.1">
    <property type="nucleotide sequence ID" value="NZ_CP032157.1"/>
</dbReference>
<evidence type="ECO:0000313" key="3">
    <source>
        <dbReference type="Proteomes" id="UP000263900"/>
    </source>
</evidence>
<feature type="transmembrane region" description="Helical" evidence="1">
    <location>
        <begin position="7"/>
        <end position="26"/>
    </location>
</feature>
<evidence type="ECO:0000313" key="2">
    <source>
        <dbReference type="EMBL" id="AXY73303.1"/>
    </source>
</evidence>